<reference evidence="1 2" key="1">
    <citation type="submission" date="2015-02" db="EMBL/GenBank/DDBJ databases">
        <title>Nostoc linckia genome annotation.</title>
        <authorList>
            <person name="Zhou Z."/>
        </authorList>
    </citation>
    <scope>NUCLEOTIDE SEQUENCE [LARGE SCALE GENOMIC DNA]</scope>
    <source>
        <strain evidence="2">z8</strain>
    </source>
</reference>
<dbReference type="EMBL" id="LAHD01000082">
    <property type="protein sequence ID" value="PHK00356.1"/>
    <property type="molecule type" value="Genomic_DNA"/>
</dbReference>
<proteinExistence type="predicted"/>
<name>A0A9Q6EJI3_NOSLI</name>
<sequence>MFTRSELEIKTVPELRDMCRRYGVRPTGSPALKGSYITSLMSFAIIAIKQMEEGRGLRLPSLASIQVIESAIDEMNTPTDEQAGLIKISMEGRRMNYPDRYEQERLLAWYMVKMKLEEIMSLIAR</sequence>
<comment type="caution">
    <text evidence="1">The sequence shown here is derived from an EMBL/GenBank/DDBJ whole genome shotgun (WGS) entry which is preliminary data.</text>
</comment>
<dbReference type="AlphaFoldDB" id="A0A9Q6EJI3"/>
<evidence type="ECO:0000313" key="2">
    <source>
        <dbReference type="Proteomes" id="UP000222310"/>
    </source>
</evidence>
<accession>A0A9Q6EJI3</accession>
<gene>
    <name evidence="1" type="ORF">VF08_24175</name>
</gene>
<protein>
    <submittedName>
        <fullName evidence="1">Uncharacterized protein</fullName>
    </submittedName>
</protein>
<organism evidence="1 2">
    <name type="scientific">Nostoc linckia z8</name>
    <dbReference type="NCBI Taxonomy" id="1628746"/>
    <lineage>
        <taxon>Bacteria</taxon>
        <taxon>Bacillati</taxon>
        <taxon>Cyanobacteriota</taxon>
        <taxon>Cyanophyceae</taxon>
        <taxon>Nostocales</taxon>
        <taxon>Nostocaceae</taxon>
        <taxon>Nostoc</taxon>
    </lineage>
</organism>
<dbReference type="Proteomes" id="UP000222310">
    <property type="component" value="Unassembled WGS sequence"/>
</dbReference>
<evidence type="ECO:0000313" key="1">
    <source>
        <dbReference type="EMBL" id="PHK00356.1"/>
    </source>
</evidence>